<feature type="transmembrane region" description="Helical" evidence="1">
    <location>
        <begin position="183"/>
        <end position="206"/>
    </location>
</feature>
<keyword evidence="1" id="KW-1133">Transmembrane helix</keyword>
<proteinExistence type="predicted"/>
<feature type="transmembrane region" description="Helical" evidence="1">
    <location>
        <begin position="157"/>
        <end position="176"/>
    </location>
</feature>
<dbReference type="EMBL" id="JAHSPG010000001">
    <property type="protein sequence ID" value="MBV4355913.1"/>
    <property type="molecule type" value="Genomic_DNA"/>
</dbReference>
<feature type="transmembrane region" description="Helical" evidence="1">
    <location>
        <begin position="238"/>
        <end position="257"/>
    </location>
</feature>
<name>A0A9E2S3H1_9BACT</name>
<feature type="transmembrane region" description="Helical" evidence="1">
    <location>
        <begin position="55"/>
        <end position="76"/>
    </location>
</feature>
<dbReference type="RefSeq" id="WP_217789458.1">
    <property type="nucleotide sequence ID" value="NZ_JAHSPG010000001.1"/>
</dbReference>
<dbReference type="Proteomes" id="UP000812270">
    <property type="component" value="Unassembled WGS sequence"/>
</dbReference>
<organism evidence="2 3">
    <name type="scientific">Pinibacter aurantiacus</name>
    <dbReference type="NCBI Taxonomy" id="2851599"/>
    <lineage>
        <taxon>Bacteria</taxon>
        <taxon>Pseudomonadati</taxon>
        <taxon>Bacteroidota</taxon>
        <taxon>Chitinophagia</taxon>
        <taxon>Chitinophagales</taxon>
        <taxon>Chitinophagaceae</taxon>
        <taxon>Pinibacter</taxon>
    </lineage>
</organism>
<feature type="transmembrane region" description="Helical" evidence="1">
    <location>
        <begin position="25"/>
        <end position="43"/>
    </location>
</feature>
<feature type="transmembrane region" description="Helical" evidence="1">
    <location>
        <begin position="96"/>
        <end position="118"/>
    </location>
</feature>
<evidence type="ECO:0000256" key="1">
    <source>
        <dbReference type="SAM" id="Phobius"/>
    </source>
</evidence>
<accession>A0A9E2S3H1</accession>
<reference evidence="2" key="1">
    <citation type="submission" date="2021-06" db="EMBL/GenBank/DDBJ databases">
        <authorList>
            <person name="Huq M.A."/>
        </authorList>
    </citation>
    <scope>NUCLEOTIDE SEQUENCE</scope>
    <source>
        <strain evidence="2">MAH-26</strain>
    </source>
</reference>
<dbReference type="AlphaFoldDB" id="A0A9E2S3H1"/>
<keyword evidence="3" id="KW-1185">Reference proteome</keyword>
<evidence type="ECO:0000313" key="3">
    <source>
        <dbReference type="Proteomes" id="UP000812270"/>
    </source>
</evidence>
<protein>
    <submittedName>
        <fullName evidence="2">Uncharacterized protein</fullName>
    </submittedName>
</protein>
<comment type="caution">
    <text evidence="2">The sequence shown here is derived from an EMBL/GenBank/DDBJ whole genome shotgun (WGS) entry which is preliminary data.</text>
</comment>
<keyword evidence="1" id="KW-0812">Transmembrane</keyword>
<sequence>MSDTFNLKRFGLLLKKTITERPTQTIGVTALLLILSLTLYIVAKNIIGFNAAQNLTFVWGLAGGGFFLASFVFNYFNSNASGSSYLTLPASYFEKWLCGVLIAGVFYPVIFLLFYHLMDVLFVAAYHSSLDPNSLFYRQQYDSVFTFDLDGILAWKVYFMFAMLTGFMLIGGLYFNKTALVKTAIAICIFLAILLGLNWFTGIMFFGPIKEAGIYDHVTLEVGKAEGVILLPAGIEHFFRTGIAYFLPAVLWLSPLLRLREKEF</sequence>
<gene>
    <name evidence="2" type="ORF">KTO63_02055</name>
</gene>
<evidence type="ECO:0000313" key="2">
    <source>
        <dbReference type="EMBL" id="MBV4355913.1"/>
    </source>
</evidence>
<keyword evidence="1" id="KW-0472">Membrane</keyword>